<dbReference type="Pfam" id="PF07690">
    <property type="entry name" value="MFS_1"/>
    <property type="match status" value="1"/>
</dbReference>
<dbReference type="PANTHER" id="PTHR43124">
    <property type="entry name" value="PURINE EFFLUX PUMP PBUE"/>
    <property type="match status" value="1"/>
</dbReference>
<dbReference type="RefSeq" id="WP_087698822.1">
    <property type="nucleotide sequence ID" value="NZ_NHOO01000029.1"/>
</dbReference>
<evidence type="ECO:0000256" key="4">
    <source>
        <dbReference type="ARBA" id="ARBA00022989"/>
    </source>
</evidence>
<dbReference type="PANTHER" id="PTHR43124:SF8">
    <property type="entry name" value="INNER MEMBRANE TRANSPORT PROTEIN YDHP"/>
    <property type="match status" value="1"/>
</dbReference>
<feature type="transmembrane region" description="Helical" evidence="6">
    <location>
        <begin position="135"/>
        <end position="156"/>
    </location>
</feature>
<dbReference type="PROSITE" id="PS50850">
    <property type="entry name" value="MFS"/>
    <property type="match status" value="1"/>
</dbReference>
<keyword evidence="2" id="KW-1003">Cell membrane</keyword>
<dbReference type="InterPro" id="IPR011701">
    <property type="entry name" value="MFS"/>
</dbReference>
<evidence type="ECO:0000256" key="2">
    <source>
        <dbReference type="ARBA" id="ARBA00022475"/>
    </source>
</evidence>
<feature type="transmembrane region" description="Helical" evidence="6">
    <location>
        <begin position="162"/>
        <end position="184"/>
    </location>
</feature>
<feature type="transmembrane region" description="Helical" evidence="6">
    <location>
        <begin position="293"/>
        <end position="317"/>
    </location>
</feature>
<dbReference type="CDD" id="cd17324">
    <property type="entry name" value="MFS_NepI_like"/>
    <property type="match status" value="1"/>
</dbReference>
<feature type="transmembrane region" description="Helical" evidence="6">
    <location>
        <begin position="101"/>
        <end position="123"/>
    </location>
</feature>
<evidence type="ECO:0000256" key="1">
    <source>
        <dbReference type="ARBA" id="ARBA00004651"/>
    </source>
</evidence>
<comment type="subcellular location">
    <subcellularLocation>
        <location evidence="1">Cell membrane</location>
        <topology evidence="1">Multi-pass membrane protein</topology>
    </subcellularLocation>
</comment>
<evidence type="ECO:0000256" key="3">
    <source>
        <dbReference type="ARBA" id="ARBA00022692"/>
    </source>
</evidence>
<dbReference type="InterPro" id="IPR036259">
    <property type="entry name" value="MFS_trans_sf"/>
</dbReference>
<dbReference type="EMBL" id="NHOO01000029">
    <property type="protein sequence ID" value="OVE45729.1"/>
    <property type="molecule type" value="Genomic_DNA"/>
</dbReference>
<feature type="transmembrane region" description="Helical" evidence="6">
    <location>
        <begin position="356"/>
        <end position="378"/>
    </location>
</feature>
<feature type="domain" description="Major facilitator superfamily (MFS) profile" evidence="7">
    <location>
        <begin position="10"/>
        <end position="382"/>
    </location>
</feature>
<evidence type="ECO:0000313" key="8">
    <source>
        <dbReference type="EMBL" id="OVE45729.1"/>
    </source>
</evidence>
<dbReference type="InterPro" id="IPR050189">
    <property type="entry name" value="MFS_Efflux_Transporters"/>
</dbReference>
<name>A0A202B2N4_CHRVL</name>
<organism evidence="8 9">
    <name type="scientific">Chromobacterium violaceum</name>
    <dbReference type="NCBI Taxonomy" id="536"/>
    <lineage>
        <taxon>Bacteria</taxon>
        <taxon>Pseudomonadati</taxon>
        <taxon>Pseudomonadota</taxon>
        <taxon>Betaproteobacteria</taxon>
        <taxon>Neisseriales</taxon>
        <taxon>Chromobacteriaceae</taxon>
        <taxon>Chromobacterium</taxon>
    </lineage>
</organism>
<evidence type="ECO:0000256" key="6">
    <source>
        <dbReference type="SAM" id="Phobius"/>
    </source>
</evidence>
<keyword evidence="9" id="KW-1185">Reference proteome</keyword>
<dbReference type="GO" id="GO:0022857">
    <property type="term" value="F:transmembrane transporter activity"/>
    <property type="evidence" value="ECO:0007669"/>
    <property type="project" value="InterPro"/>
</dbReference>
<feature type="transmembrane region" description="Helical" evidence="6">
    <location>
        <begin position="76"/>
        <end position="95"/>
    </location>
</feature>
<keyword evidence="3 6" id="KW-0812">Transmembrane</keyword>
<feature type="transmembrane region" description="Helical" evidence="6">
    <location>
        <begin position="48"/>
        <end position="69"/>
    </location>
</feature>
<feature type="transmembrane region" description="Helical" evidence="6">
    <location>
        <begin position="242"/>
        <end position="259"/>
    </location>
</feature>
<gene>
    <name evidence="8" type="ORF">CBW21_21840</name>
</gene>
<keyword evidence="4 6" id="KW-1133">Transmembrane helix</keyword>
<evidence type="ECO:0000256" key="5">
    <source>
        <dbReference type="ARBA" id="ARBA00023136"/>
    </source>
</evidence>
<dbReference type="Proteomes" id="UP000196342">
    <property type="component" value="Unassembled WGS sequence"/>
</dbReference>
<dbReference type="InterPro" id="IPR020846">
    <property type="entry name" value="MFS_dom"/>
</dbReference>
<reference evidence="8 9" key="1">
    <citation type="submission" date="2017-05" db="EMBL/GenBank/DDBJ databases">
        <title>Chromobacterium violaceum GHPS1 isolated from Hydrocarbon polluted soil in French Guiana display an awesome secondary metabolite arsenal and a battery of drug and heavy-metal-resistance and detoxification of xenobiotics proteins.</title>
        <authorList>
            <person name="Belbahri L."/>
        </authorList>
    </citation>
    <scope>NUCLEOTIDE SEQUENCE [LARGE SCALE GENOMIC DNA]</scope>
    <source>
        <strain evidence="8 9">GHPS1</strain>
    </source>
</reference>
<feature type="transmembrane region" description="Helical" evidence="6">
    <location>
        <begin position="205"/>
        <end position="230"/>
    </location>
</feature>
<dbReference type="Gene3D" id="1.20.1250.20">
    <property type="entry name" value="MFS general substrate transporter like domains"/>
    <property type="match status" value="1"/>
</dbReference>
<comment type="caution">
    <text evidence="8">The sequence shown here is derived from an EMBL/GenBank/DDBJ whole genome shotgun (WGS) entry which is preliminary data.</text>
</comment>
<dbReference type="GO" id="GO:0005886">
    <property type="term" value="C:plasma membrane"/>
    <property type="evidence" value="ECO:0007669"/>
    <property type="project" value="UniProtKB-SubCell"/>
</dbReference>
<keyword evidence="5 6" id="KW-0472">Membrane</keyword>
<dbReference type="SUPFAM" id="SSF103473">
    <property type="entry name" value="MFS general substrate transporter"/>
    <property type="match status" value="1"/>
</dbReference>
<feature type="transmembrane region" description="Helical" evidence="6">
    <location>
        <begin position="266"/>
        <end position="287"/>
    </location>
</feature>
<accession>A0A202B2N4</accession>
<evidence type="ECO:0000313" key="9">
    <source>
        <dbReference type="Proteomes" id="UP000196342"/>
    </source>
</evidence>
<sequence>MPSSRLFTPALLTLAVAAFAIGTAEFIIMGLLPLIAADLHVGLPRAGYLVAGYALGVVAGGPLLAGLIARQYEKRALSALMAIFIAGNLACLLASSLWPLLLARIFTALCHASFIGAAAVMAARLAPPGMAGRAMALMFSGMTLANVLGVPAGTWLGQTAGWRATFAAVAALGLITLLLIRWLLPTRAGERGSAKTPARLPGRVWLALLASALAAASMFAFFTYLVPTLIQFGGLPPEHSSAALLLCGAGLVAGGWIGGRLADGKLVRALILTLVLLCGNLAAFHLLAARLPIALALMTLWGGQAFALCVLLQALAMRLAGEAASRASAFNVGAFNLGNALGAWLAGLLLGHGGTLAQTSLLAAGLAALTLLPVLFVWRKKAVDASSLVRA</sequence>
<protein>
    <recommendedName>
        <fullName evidence="7">Major facilitator superfamily (MFS) profile domain-containing protein</fullName>
    </recommendedName>
</protein>
<feature type="transmembrane region" description="Helical" evidence="6">
    <location>
        <begin position="329"/>
        <end position="350"/>
    </location>
</feature>
<dbReference type="AlphaFoldDB" id="A0A202B2N4"/>
<proteinExistence type="predicted"/>
<evidence type="ECO:0000259" key="7">
    <source>
        <dbReference type="PROSITE" id="PS50850"/>
    </source>
</evidence>